<sequence length="394" mass="40837">MARVLAAGRCAEIRAGVAEWPAPAYEAPGQASTVPERRASEVEGTGVAAMLNRRTQLSLALVAGLTLAVGIAAHAGMDAVAEVLSRLGGTELLWLCAMQVGSVLLCGLAWWVFTIGASLVACTAARFVRDGASSVLAIIPGMGEVAGIRALTLFGARAGNAAGSGVIDLATEIVAQILFTLAGVVALVGVLGWAELDHAIGIAVASVLPLVVAYLVFRIGRIRKAVVRFVARVEHHFGLAEWGLGAEAGRTVAALWQDRPRLLAGILIHFAAWMLSALQIWYAAWALEAPLSPLGSLALAALVHAARGVLFVVPWGAGVQEVGFVVAGVALGLDEPTGIAMSLAFRVRDILLALPALLLWGVAELRELWLAPKFDAQAAKAKSRPGAASSSARV</sequence>
<evidence type="ECO:0000256" key="6">
    <source>
        <dbReference type="SAM" id="Phobius"/>
    </source>
</evidence>
<evidence type="ECO:0000256" key="5">
    <source>
        <dbReference type="ARBA" id="ARBA00023136"/>
    </source>
</evidence>
<keyword evidence="4 6" id="KW-1133">Transmembrane helix</keyword>
<evidence type="ECO:0000313" key="7">
    <source>
        <dbReference type="EMBL" id="NNM71535.1"/>
    </source>
</evidence>
<evidence type="ECO:0000313" key="8">
    <source>
        <dbReference type="Proteomes" id="UP000564885"/>
    </source>
</evidence>
<feature type="transmembrane region" description="Helical" evidence="6">
    <location>
        <begin position="57"/>
        <end position="80"/>
    </location>
</feature>
<name>A0A849I5C4_9HYPH</name>
<dbReference type="RefSeq" id="WP_171216987.1">
    <property type="nucleotide sequence ID" value="NZ_JABEPP010000001.1"/>
</dbReference>
<accession>A0A849I5C4</accession>
<gene>
    <name evidence="7" type="ORF">HJG44_03870</name>
</gene>
<evidence type="ECO:0000256" key="4">
    <source>
        <dbReference type="ARBA" id="ARBA00022989"/>
    </source>
</evidence>
<feature type="transmembrane region" description="Helical" evidence="6">
    <location>
        <begin position="305"/>
        <end position="333"/>
    </location>
</feature>
<dbReference type="Pfam" id="PF03706">
    <property type="entry name" value="LPG_synthase_TM"/>
    <property type="match status" value="1"/>
</dbReference>
<dbReference type="Proteomes" id="UP000564885">
    <property type="component" value="Unassembled WGS sequence"/>
</dbReference>
<comment type="caution">
    <text evidence="7">The sequence shown here is derived from an EMBL/GenBank/DDBJ whole genome shotgun (WGS) entry which is preliminary data.</text>
</comment>
<dbReference type="GO" id="GO:0005886">
    <property type="term" value="C:plasma membrane"/>
    <property type="evidence" value="ECO:0007669"/>
    <property type="project" value="UniProtKB-SubCell"/>
</dbReference>
<reference evidence="7 8" key="1">
    <citation type="submission" date="2020-04" db="EMBL/GenBank/DDBJ databases">
        <title>Enterovirga sp. isolate from soil.</title>
        <authorList>
            <person name="Chea S."/>
            <person name="Kim D.-U."/>
        </authorList>
    </citation>
    <scope>NUCLEOTIDE SEQUENCE [LARGE SCALE GENOMIC DNA]</scope>
    <source>
        <strain evidence="7 8">DB1703</strain>
    </source>
</reference>
<keyword evidence="5 6" id="KW-0472">Membrane</keyword>
<feature type="transmembrane region" description="Helical" evidence="6">
    <location>
        <begin position="199"/>
        <end position="217"/>
    </location>
</feature>
<organism evidence="7 8">
    <name type="scientific">Enterovirga aerilata</name>
    <dbReference type="NCBI Taxonomy" id="2730920"/>
    <lineage>
        <taxon>Bacteria</taxon>
        <taxon>Pseudomonadati</taxon>
        <taxon>Pseudomonadota</taxon>
        <taxon>Alphaproteobacteria</taxon>
        <taxon>Hyphomicrobiales</taxon>
        <taxon>Methylobacteriaceae</taxon>
        <taxon>Enterovirga</taxon>
    </lineage>
</organism>
<keyword evidence="3 6" id="KW-0812">Transmembrane</keyword>
<feature type="transmembrane region" description="Helical" evidence="6">
    <location>
        <begin position="173"/>
        <end position="193"/>
    </location>
</feature>
<dbReference type="AlphaFoldDB" id="A0A849I5C4"/>
<keyword evidence="2" id="KW-1003">Cell membrane</keyword>
<evidence type="ECO:0000256" key="3">
    <source>
        <dbReference type="ARBA" id="ARBA00022692"/>
    </source>
</evidence>
<dbReference type="InterPro" id="IPR022791">
    <property type="entry name" value="L-PG_synthase/AglD"/>
</dbReference>
<feature type="transmembrane region" description="Helical" evidence="6">
    <location>
        <begin position="92"/>
        <end position="113"/>
    </location>
</feature>
<protein>
    <recommendedName>
        <fullName evidence="9">Flippase-like domain-containing protein</fullName>
    </recommendedName>
</protein>
<evidence type="ECO:0008006" key="9">
    <source>
        <dbReference type="Google" id="ProtNLM"/>
    </source>
</evidence>
<dbReference type="EMBL" id="JABEPP010000001">
    <property type="protein sequence ID" value="NNM71535.1"/>
    <property type="molecule type" value="Genomic_DNA"/>
</dbReference>
<feature type="transmembrane region" description="Helical" evidence="6">
    <location>
        <begin position="262"/>
        <end position="285"/>
    </location>
</feature>
<comment type="subcellular location">
    <subcellularLocation>
        <location evidence="1">Cell membrane</location>
        <topology evidence="1">Multi-pass membrane protein</topology>
    </subcellularLocation>
</comment>
<evidence type="ECO:0000256" key="2">
    <source>
        <dbReference type="ARBA" id="ARBA00022475"/>
    </source>
</evidence>
<proteinExistence type="predicted"/>
<evidence type="ECO:0000256" key="1">
    <source>
        <dbReference type="ARBA" id="ARBA00004651"/>
    </source>
</evidence>
<keyword evidence="8" id="KW-1185">Reference proteome</keyword>